<dbReference type="InterPro" id="IPR004811">
    <property type="entry name" value="RelA/Spo_fam"/>
</dbReference>
<comment type="function">
    <text evidence="3">In eubacteria ppGpp (guanosine 3'-diphosphate 5'-diphosphate) is a mediator of the stringent response that coordinates a variety of cellular activities in response to changes in nutritional abundance.</text>
</comment>
<dbReference type="SUPFAM" id="SSF81301">
    <property type="entry name" value="Nucleotidyltransferase"/>
    <property type="match status" value="1"/>
</dbReference>
<dbReference type="InterPro" id="IPR012675">
    <property type="entry name" value="Beta-grasp_dom_sf"/>
</dbReference>
<dbReference type="FunFam" id="1.10.3210.10:FF:000001">
    <property type="entry name" value="GTP pyrophosphokinase RelA"/>
    <property type="match status" value="1"/>
</dbReference>
<dbReference type="SUPFAM" id="SSF109604">
    <property type="entry name" value="HD-domain/PDEase-like"/>
    <property type="match status" value="1"/>
</dbReference>
<dbReference type="GO" id="GO:0008728">
    <property type="term" value="F:GTP diphosphokinase activity"/>
    <property type="evidence" value="ECO:0007669"/>
    <property type="project" value="UniProtKB-EC"/>
</dbReference>
<dbReference type="Gene3D" id="3.30.460.10">
    <property type="entry name" value="Beta Polymerase, domain 2"/>
    <property type="match status" value="1"/>
</dbReference>
<dbReference type="OrthoDB" id="9805041at2"/>
<dbReference type="SMART" id="SM00471">
    <property type="entry name" value="HDc"/>
    <property type="match status" value="1"/>
</dbReference>
<dbReference type="CDD" id="cd04876">
    <property type="entry name" value="ACT_RelA-SpoT"/>
    <property type="match status" value="1"/>
</dbReference>
<evidence type="ECO:0000259" key="6">
    <source>
        <dbReference type="PROSITE" id="PS51880"/>
    </source>
</evidence>
<dbReference type="NCBIfam" id="TIGR00691">
    <property type="entry name" value="spoT_relA"/>
    <property type="match status" value="1"/>
</dbReference>
<gene>
    <name evidence="7" type="ORF">EG850_05730</name>
</gene>
<dbReference type="Pfam" id="PF13291">
    <property type="entry name" value="ACT_4"/>
    <property type="match status" value="1"/>
</dbReference>
<dbReference type="PANTHER" id="PTHR21262">
    <property type="entry name" value="GUANOSINE-3',5'-BIS DIPHOSPHATE 3'-PYROPHOSPHOHYDROLASE"/>
    <property type="match status" value="1"/>
</dbReference>
<dbReference type="AlphaFoldDB" id="A0A3P3VWZ3"/>
<protein>
    <submittedName>
        <fullName evidence="7">Bifunctional (P)ppGpp synthetase/guanosine-3',5'-bis(Diphosphate) 3'-pyrophosphohydrolase</fullName>
    </submittedName>
</protein>
<dbReference type="SMART" id="SM00954">
    <property type="entry name" value="RelA_SpoT"/>
    <property type="match status" value="1"/>
</dbReference>
<evidence type="ECO:0000256" key="1">
    <source>
        <dbReference type="ARBA" id="ARBA00004976"/>
    </source>
</evidence>
<dbReference type="CDD" id="cd05399">
    <property type="entry name" value="NT_Rel-Spo_like"/>
    <property type="match status" value="1"/>
</dbReference>
<dbReference type="Gene3D" id="3.30.70.260">
    <property type="match status" value="1"/>
</dbReference>
<keyword evidence="8" id="KW-1185">Reference proteome</keyword>
<dbReference type="PROSITE" id="PS51671">
    <property type="entry name" value="ACT"/>
    <property type="match status" value="1"/>
</dbReference>
<sequence>MSETSSLSMRRLVPRIFTKSAALPEIEPLIRTLKRHDPKADVLLVQRAYEVAKRCHEGQFRRSGEPYITHPIAVAQILADLGIGPVTVAAALLHDTVEDTDYSLGQLSDEFGDEIAMLVDGVTKLDKVTYGDSAQAETVRKMIVAMSKDIRVLVIKLADRLHNARTWGFMPPEKAKGKAAETLEIYAPLAHRMGIQGMKNELEDLSFAVMHPKIYSEIEHLVRERQPQRERYLGRVVGSIRTDLREMRIRGEVVGRPKELYSIYQKMVVRGRDFDEIYDLVAIRVIVDTVRDCYAVLGAIHARWTPMPGRFKDYIATPKFNLYQSLHTTVIGPDGKSVEIQIRTHEMHQRAEFGVAAHWMYKQNVATGGERVARGTSEMAWLKRINDWQQETSDSEEFLDSLRFEIGASEVYVFTPQGKVIGLPQLATPIDFAYAIHTDVGHRTMGAKVNGRLVPLETKLVNGDTVEIFTSKNPDAGPKQDWLQYVASPRARNKIRQWFSKERRDEAIEVGREQVAKAMRKTSIPLSHDYVQEAFRTVASKLRYQDLSALYAAIGDGHVSTQSVMEKLQAELRTESDSSVPSDEPHFDTQEKVNSISDSGVLVRGAPDILVKVAKCCTPVPGDKIVGFVTRGQGVSVHRADCRNTSSLEPERMIEVEWAAHSQAVFLVNIQVEALDRAGLLSDITKTLSEHHVNILSATVHTSKARLAISKFSFQMGDTTHLDRLLAAVRRIDGIYDVYRVQNS</sequence>
<evidence type="ECO:0000259" key="4">
    <source>
        <dbReference type="PROSITE" id="PS51671"/>
    </source>
</evidence>
<dbReference type="PANTHER" id="PTHR21262:SF31">
    <property type="entry name" value="GTP PYROPHOSPHOKINASE"/>
    <property type="match status" value="1"/>
</dbReference>
<dbReference type="InterPro" id="IPR012676">
    <property type="entry name" value="TGS-like"/>
</dbReference>
<accession>A0A3P3VWZ3</accession>
<organism evidence="7 8">
    <name type="scientific">Gulosibacter macacae</name>
    <dbReference type="NCBI Taxonomy" id="2488791"/>
    <lineage>
        <taxon>Bacteria</taxon>
        <taxon>Bacillati</taxon>
        <taxon>Actinomycetota</taxon>
        <taxon>Actinomycetes</taxon>
        <taxon>Micrococcales</taxon>
        <taxon>Microbacteriaceae</taxon>
        <taxon>Gulosibacter</taxon>
    </lineage>
</organism>
<dbReference type="FunFam" id="3.10.20.30:FF:000002">
    <property type="entry name" value="GTP pyrophosphokinase (RelA/SpoT)"/>
    <property type="match status" value="1"/>
</dbReference>
<dbReference type="Proteomes" id="UP000274391">
    <property type="component" value="Unassembled WGS sequence"/>
</dbReference>
<feature type="domain" description="TGS" evidence="6">
    <location>
        <begin position="407"/>
        <end position="470"/>
    </location>
</feature>
<evidence type="ECO:0000259" key="5">
    <source>
        <dbReference type="PROSITE" id="PS51831"/>
    </source>
</evidence>
<comment type="catalytic activity">
    <reaction evidence="2">
        <text>GTP + ATP = guanosine 3'-diphosphate 5'-triphosphate + AMP</text>
        <dbReference type="Rhea" id="RHEA:22088"/>
        <dbReference type="ChEBI" id="CHEBI:30616"/>
        <dbReference type="ChEBI" id="CHEBI:37565"/>
        <dbReference type="ChEBI" id="CHEBI:142410"/>
        <dbReference type="ChEBI" id="CHEBI:456215"/>
        <dbReference type="EC" id="2.7.6.5"/>
    </reaction>
</comment>
<dbReference type="InterPro" id="IPR007685">
    <property type="entry name" value="RelA_SpoT"/>
</dbReference>
<comment type="caution">
    <text evidence="7">The sequence shown here is derived from an EMBL/GenBank/DDBJ whole genome shotgun (WGS) entry which is preliminary data.</text>
</comment>
<dbReference type="SUPFAM" id="SSF55021">
    <property type="entry name" value="ACT-like"/>
    <property type="match status" value="1"/>
</dbReference>
<dbReference type="InterPro" id="IPR003607">
    <property type="entry name" value="HD/PDEase_dom"/>
</dbReference>
<comment type="pathway">
    <text evidence="1">Purine metabolism; ppGpp biosynthesis; ppGpp from GTP: step 1/2.</text>
</comment>
<dbReference type="InterPro" id="IPR045865">
    <property type="entry name" value="ACT-like_dom_sf"/>
</dbReference>
<dbReference type="PROSITE" id="PS51880">
    <property type="entry name" value="TGS"/>
    <property type="match status" value="1"/>
</dbReference>
<dbReference type="RefSeq" id="WP_124971254.1">
    <property type="nucleotide sequence ID" value="NZ_RQVS01000005.1"/>
</dbReference>
<dbReference type="SUPFAM" id="SSF81271">
    <property type="entry name" value="TGS-like"/>
    <property type="match status" value="1"/>
</dbReference>
<dbReference type="Pfam" id="PF13328">
    <property type="entry name" value="HD_4"/>
    <property type="match status" value="1"/>
</dbReference>
<dbReference type="Pfam" id="PF19296">
    <property type="entry name" value="RelA_AH_RIS"/>
    <property type="match status" value="1"/>
</dbReference>
<reference evidence="7 8" key="1">
    <citation type="submission" date="2018-11" db="EMBL/GenBank/DDBJ databases">
        <title>YIM 102482-1 draft genome.</title>
        <authorList>
            <person name="Li G."/>
            <person name="Jiang Y."/>
        </authorList>
    </citation>
    <scope>NUCLEOTIDE SEQUENCE [LARGE SCALE GENOMIC DNA]</scope>
    <source>
        <strain evidence="7 8">YIM 102482-1</strain>
    </source>
</reference>
<comment type="similarity">
    <text evidence="3">Belongs to the relA/spoT family.</text>
</comment>
<dbReference type="FunFam" id="3.30.460.10:FF:000001">
    <property type="entry name" value="GTP pyrophosphokinase RelA"/>
    <property type="match status" value="1"/>
</dbReference>
<dbReference type="InterPro" id="IPR045600">
    <property type="entry name" value="RelA/SpoT_AH_RIS"/>
</dbReference>
<dbReference type="Gene3D" id="1.10.3210.10">
    <property type="entry name" value="Hypothetical protein af1432"/>
    <property type="match status" value="1"/>
</dbReference>
<dbReference type="GO" id="GO:0015970">
    <property type="term" value="P:guanosine tetraphosphate biosynthetic process"/>
    <property type="evidence" value="ECO:0007669"/>
    <property type="project" value="UniProtKB-UniPathway"/>
</dbReference>
<dbReference type="InterPro" id="IPR043519">
    <property type="entry name" value="NT_sf"/>
</dbReference>
<dbReference type="InterPro" id="IPR004095">
    <property type="entry name" value="TGS"/>
</dbReference>
<dbReference type="Pfam" id="PF04607">
    <property type="entry name" value="RelA_SpoT"/>
    <property type="match status" value="1"/>
</dbReference>
<keyword evidence="7" id="KW-0378">Hydrolase</keyword>
<evidence type="ECO:0000256" key="2">
    <source>
        <dbReference type="ARBA" id="ARBA00048244"/>
    </source>
</evidence>
<dbReference type="Gene3D" id="3.10.20.30">
    <property type="match status" value="1"/>
</dbReference>
<dbReference type="InterPro" id="IPR006674">
    <property type="entry name" value="HD_domain"/>
</dbReference>
<dbReference type="UniPathway" id="UPA00908">
    <property type="reaction ID" value="UER00884"/>
</dbReference>
<dbReference type="GO" id="GO:0016787">
    <property type="term" value="F:hydrolase activity"/>
    <property type="evidence" value="ECO:0007669"/>
    <property type="project" value="UniProtKB-KW"/>
</dbReference>
<dbReference type="CDD" id="cd00077">
    <property type="entry name" value="HDc"/>
    <property type="match status" value="1"/>
</dbReference>
<dbReference type="InterPro" id="IPR033655">
    <property type="entry name" value="TGS_RelA/SpoT"/>
</dbReference>
<feature type="domain" description="ACT" evidence="4">
    <location>
        <begin position="669"/>
        <end position="743"/>
    </location>
</feature>
<dbReference type="GO" id="GO:0005886">
    <property type="term" value="C:plasma membrane"/>
    <property type="evidence" value="ECO:0007669"/>
    <property type="project" value="TreeGrafter"/>
</dbReference>
<proteinExistence type="inferred from homology"/>
<dbReference type="EMBL" id="RQVS01000005">
    <property type="protein sequence ID" value="RRJ87305.1"/>
    <property type="molecule type" value="Genomic_DNA"/>
</dbReference>
<evidence type="ECO:0000256" key="3">
    <source>
        <dbReference type="RuleBase" id="RU003847"/>
    </source>
</evidence>
<dbReference type="Pfam" id="PF02824">
    <property type="entry name" value="TGS"/>
    <property type="match status" value="1"/>
</dbReference>
<evidence type="ECO:0000313" key="8">
    <source>
        <dbReference type="Proteomes" id="UP000274391"/>
    </source>
</evidence>
<evidence type="ECO:0000313" key="7">
    <source>
        <dbReference type="EMBL" id="RRJ87305.1"/>
    </source>
</evidence>
<dbReference type="PROSITE" id="PS51831">
    <property type="entry name" value="HD"/>
    <property type="match status" value="1"/>
</dbReference>
<name>A0A3P3VWZ3_9MICO</name>
<feature type="domain" description="HD" evidence="5">
    <location>
        <begin position="67"/>
        <end position="164"/>
    </location>
</feature>
<dbReference type="CDD" id="cd01668">
    <property type="entry name" value="TGS_RSH"/>
    <property type="match status" value="1"/>
</dbReference>
<dbReference type="InterPro" id="IPR002912">
    <property type="entry name" value="ACT_dom"/>
</dbReference>